<dbReference type="Proteomes" id="UP001344888">
    <property type="component" value="Unassembled WGS sequence"/>
</dbReference>
<proteinExistence type="predicted"/>
<organism evidence="1 2">
    <name type="scientific">Metasolibacillus meyeri</name>
    <dbReference type="NCBI Taxonomy" id="1071052"/>
    <lineage>
        <taxon>Bacteria</taxon>
        <taxon>Bacillati</taxon>
        <taxon>Bacillota</taxon>
        <taxon>Bacilli</taxon>
        <taxon>Bacillales</taxon>
        <taxon>Caryophanaceae</taxon>
        <taxon>Metasolibacillus</taxon>
    </lineage>
</organism>
<evidence type="ECO:0008006" key="3">
    <source>
        <dbReference type="Google" id="ProtNLM"/>
    </source>
</evidence>
<dbReference type="RefSeq" id="WP_107840588.1">
    <property type="nucleotide sequence ID" value="NZ_JARSFG010000007.1"/>
</dbReference>
<protein>
    <recommendedName>
        <fullName evidence="3">GerMN domain-containing protein</fullName>
    </recommendedName>
</protein>
<keyword evidence="2" id="KW-1185">Reference proteome</keyword>
<dbReference type="PROSITE" id="PS51257">
    <property type="entry name" value="PROKAR_LIPOPROTEIN"/>
    <property type="match status" value="1"/>
</dbReference>
<dbReference type="EMBL" id="JARSFG010000007">
    <property type="protein sequence ID" value="MEC1177931.1"/>
    <property type="molecule type" value="Genomic_DNA"/>
</dbReference>
<accession>A0AAW9NST5</accession>
<evidence type="ECO:0000313" key="2">
    <source>
        <dbReference type="Proteomes" id="UP001344888"/>
    </source>
</evidence>
<evidence type="ECO:0000313" key="1">
    <source>
        <dbReference type="EMBL" id="MEC1177931.1"/>
    </source>
</evidence>
<name>A0AAW9NST5_9BACL</name>
<dbReference type="AlphaFoldDB" id="A0AAW9NST5"/>
<comment type="caution">
    <text evidence="1">The sequence shown here is derived from an EMBL/GenBank/DDBJ whole genome shotgun (WGS) entry which is preliminary data.</text>
</comment>
<gene>
    <name evidence="1" type="ORF">P9B03_05495</name>
</gene>
<reference evidence="1 2" key="1">
    <citation type="submission" date="2023-03" db="EMBL/GenBank/DDBJ databases">
        <title>Bacillus Genome Sequencing.</title>
        <authorList>
            <person name="Dunlap C."/>
        </authorList>
    </citation>
    <scope>NUCLEOTIDE SEQUENCE [LARGE SCALE GENOMIC DNA]</scope>
    <source>
        <strain evidence="1 2">B-59205</strain>
    </source>
</reference>
<sequence>MKRCLFIFAVILLTACSQEENEQNNGVTEERTLVVYESDANAEYVIPREVGYPKEMEQSAIRFIFDEVVIEPVKLLDYKLANGDTTLILNLDDGVLLVQGSAGGQMFMGALAETYFENLPYVQEIVLLHNGSSEELLDHVFIGQPITRAQSFKKQ</sequence>